<accession>A0A817ZWT3</accession>
<organism evidence="1 3">
    <name type="scientific">Rotaria socialis</name>
    <dbReference type="NCBI Taxonomy" id="392032"/>
    <lineage>
        <taxon>Eukaryota</taxon>
        <taxon>Metazoa</taxon>
        <taxon>Spiralia</taxon>
        <taxon>Gnathifera</taxon>
        <taxon>Rotifera</taxon>
        <taxon>Eurotatoria</taxon>
        <taxon>Bdelloidea</taxon>
        <taxon>Philodinida</taxon>
        <taxon>Philodinidae</taxon>
        <taxon>Rotaria</taxon>
    </lineage>
</organism>
<protein>
    <submittedName>
        <fullName evidence="1">Uncharacterized protein</fullName>
    </submittedName>
</protein>
<dbReference type="AlphaFoldDB" id="A0A817ZWT3"/>
<dbReference type="EMBL" id="CAJNYU010000904">
    <property type="protein sequence ID" value="CAF3396329.1"/>
    <property type="molecule type" value="Genomic_DNA"/>
</dbReference>
<name>A0A817ZWT3_9BILA</name>
<proteinExistence type="predicted"/>
<evidence type="ECO:0000313" key="3">
    <source>
        <dbReference type="Proteomes" id="UP000663869"/>
    </source>
</evidence>
<dbReference type="InterPro" id="IPR013320">
    <property type="entry name" value="ConA-like_dom_sf"/>
</dbReference>
<comment type="caution">
    <text evidence="1">The sequence shown here is derived from an EMBL/GenBank/DDBJ whole genome shotgun (WGS) entry which is preliminary data.</text>
</comment>
<dbReference type="Pfam" id="PF13385">
    <property type="entry name" value="Laminin_G_3"/>
    <property type="match status" value="1"/>
</dbReference>
<evidence type="ECO:0000313" key="1">
    <source>
        <dbReference type="EMBL" id="CAF3396329.1"/>
    </source>
</evidence>
<reference evidence="1" key="1">
    <citation type="submission" date="2021-02" db="EMBL/GenBank/DDBJ databases">
        <authorList>
            <person name="Nowell W R."/>
        </authorList>
    </citation>
    <scope>NUCLEOTIDE SEQUENCE</scope>
</reference>
<dbReference type="Proteomes" id="UP000663862">
    <property type="component" value="Unassembled WGS sequence"/>
</dbReference>
<dbReference type="EMBL" id="CAJOBQ010003423">
    <property type="protein sequence ID" value="CAF4605800.1"/>
    <property type="molecule type" value="Genomic_DNA"/>
</dbReference>
<gene>
    <name evidence="1" type="ORF">FME351_LOCUS8627</name>
    <name evidence="2" type="ORF">TSG867_LOCUS28118</name>
</gene>
<sequence>MFKKHYDFQQLQTACFPHFRRSLTFTILLWVNSTAVSGGGTIVHVSSDQNGNGTIVVQTVQNSTLTAAFAGSILATNTWTHLALVFSSRNGIRFYVNGTLSNAQPNIANILAFWSFTSSQLYITLGNSQITAATVPSCEKGTLPIVSGAIDECRLCMTELNGEEICTLANP</sequence>
<evidence type="ECO:0000313" key="2">
    <source>
        <dbReference type="EMBL" id="CAF4605800.1"/>
    </source>
</evidence>
<dbReference type="Proteomes" id="UP000663869">
    <property type="component" value="Unassembled WGS sequence"/>
</dbReference>
<dbReference type="Gene3D" id="2.60.120.200">
    <property type="match status" value="1"/>
</dbReference>
<dbReference type="SUPFAM" id="SSF49899">
    <property type="entry name" value="Concanavalin A-like lectins/glucanases"/>
    <property type="match status" value="1"/>
</dbReference>